<dbReference type="Gene3D" id="3.20.20.140">
    <property type="entry name" value="Metal-dependent hydrolases"/>
    <property type="match status" value="1"/>
</dbReference>
<feature type="domain" description="Amidohydrolase-related" evidence="2">
    <location>
        <begin position="130"/>
        <end position="390"/>
    </location>
</feature>
<keyword evidence="1" id="KW-0456">Lyase</keyword>
<evidence type="ECO:0000313" key="4">
    <source>
        <dbReference type="Proteomes" id="UP000192513"/>
    </source>
</evidence>
<dbReference type="GO" id="GO:0019748">
    <property type="term" value="P:secondary metabolic process"/>
    <property type="evidence" value="ECO:0007669"/>
    <property type="project" value="TreeGrafter"/>
</dbReference>
<reference evidence="3 4" key="1">
    <citation type="submission" date="2017-02" db="EMBL/GenBank/DDBJ databases">
        <title>The new phylogeny of genus Mycobacterium.</title>
        <authorList>
            <person name="Tortoli E."/>
            <person name="Trovato A."/>
            <person name="Cirillo D.M."/>
        </authorList>
    </citation>
    <scope>NUCLEOTIDE SEQUENCE [LARGE SCALE GENOMIC DNA]</scope>
    <source>
        <strain evidence="3 4">DSM 45000</strain>
    </source>
</reference>
<dbReference type="EMBL" id="MVIE01000013">
    <property type="protein sequence ID" value="ORB41092.1"/>
    <property type="molecule type" value="Genomic_DNA"/>
</dbReference>
<dbReference type="GO" id="GO:0016831">
    <property type="term" value="F:carboxy-lyase activity"/>
    <property type="evidence" value="ECO:0007669"/>
    <property type="project" value="InterPro"/>
</dbReference>
<dbReference type="STRING" id="590652.BST39_12225"/>
<dbReference type="InterPro" id="IPR032466">
    <property type="entry name" value="Metal_Hydrolase"/>
</dbReference>
<dbReference type="OrthoDB" id="8673173at2"/>
<sequence length="397" mass="44562">MTVDIFDSDTHYYEPPDCFTRYIDPKFRDSAITVEDPDSGNERVMWRGQQLHLINPGFFTEALNPGSLKEWFQAIKKGIAPDDARLLAPMAAEWRDRAARIAKMDELGVAAMTLYPTLGLLWEHHLRHDTEALYANLRAFNRWLADDWGYARDDRLLAAPMVSLHDPELAVAELSRVLDEGARVVVMKPGHANHRSPADPIHDRFWAMCQEAEVPVAFHMSESGYNEFYSTDFGENPTPRPHEKSALQWAMFYGDRPIMETFAACILHNLFGRFPRLRLVSVENGSGWVGYLLSVMDKMKGMGRSGPWLGGRVEGRPSDIFREHIYVSPFPEDDVGALVDLIGAERVLMGSDFPHAEGTATPMDMVKTAAGLSPTAQALYLAGNARRLLKTERAAVA</sequence>
<dbReference type="AlphaFoldDB" id="A0A1X0IAP8"/>
<gene>
    <name evidence="3" type="ORF">BST39_12225</name>
</gene>
<dbReference type="GO" id="GO:0005737">
    <property type="term" value="C:cytoplasm"/>
    <property type="evidence" value="ECO:0007669"/>
    <property type="project" value="TreeGrafter"/>
</dbReference>
<evidence type="ECO:0000259" key="2">
    <source>
        <dbReference type="Pfam" id="PF04909"/>
    </source>
</evidence>
<dbReference type="SUPFAM" id="SSF51556">
    <property type="entry name" value="Metallo-dependent hydrolases"/>
    <property type="match status" value="1"/>
</dbReference>
<dbReference type="InterPro" id="IPR006680">
    <property type="entry name" value="Amidohydro-rel"/>
</dbReference>
<keyword evidence="4" id="KW-1185">Reference proteome</keyword>
<comment type="caution">
    <text evidence="3">The sequence shown here is derived from an EMBL/GenBank/DDBJ whole genome shotgun (WGS) entry which is preliminary data.</text>
</comment>
<dbReference type="Pfam" id="PF04909">
    <property type="entry name" value="Amidohydro_2"/>
    <property type="match status" value="1"/>
</dbReference>
<evidence type="ECO:0000313" key="3">
    <source>
        <dbReference type="EMBL" id="ORB41092.1"/>
    </source>
</evidence>
<accession>A0A1X0IAP8</accession>
<dbReference type="Proteomes" id="UP000192513">
    <property type="component" value="Unassembled WGS sequence"/>
</dbReference>
<organism evidence="3 4">
    <name type="scientific">Mycobacterium paraseoulense</name>
    <dbReference type="NCBI Taxonomy" id="590652"/>
    <lineage>
        <taxon>Bacteria</taxon>
        <taxon>Bacillati</taxon>
        <taxon>Actinomycetota</taxon>
        <taxon>Actinomycetes</taxon>
        <taxon>Mycobacteriales</taxon>
        <taxon>Mycobacteriaceae</taxon>
        <taxon>Mycobacterium</taxon>
    </lineage>
</organism>
<dbReference type="RefSeq" id="WP_158086218.1">
    <property type="nucleotide sequence ID" value="NZ_AP022619.1"/>
</dbReference>
<protein>
    <recommendedName>
        <fullName evidence="2">Amidohydrolase-related domain-containing protein</fullName>
    </recommendedName>
</protein>
<dbReference type="PANTHER" id="PTHR21240:SF28">
    <property type="entry name" value="ISO-OROTATE DECARBOXYLASE (EUROFUNG)"/>
    <property type="match status" value="1"/>
</dbReference>
<dbReference type="PANTHER" id="PTHR21240">
    <property type="entry name" value="2-AMINO-3-CARBOXYLMUCONATE-6-SEMIALDEHYDE DECARBOXYLASE"/>
    <property type="match status" value="1"/>
</dbReference>
<proteinExistence type="predicted"/>
<evidence type="ECO:0000256" key="1">
    <source>
        <dbReference type="ARBA" id="ARBA00023239"/>
    </source>
</evidence>
<name>A0A1X0IAP8_9MYCO</name>
<dbReference type="GO" id="GO:0016787">
    <property type="term" value="F:hydrolase activity"/>
    <property type="evidence" value="ECO:0007669"/>
    <property type="project" value="InterPro"/>
</dbReference>
<dbReference type="InterPro" id="IPR032465">
    <property type="entry name" value="ACMSD"/>
</dbReference>